<feature type="compositionally biased region" description="Polar residues" evidence="1">
    <location>
        <begin position="820"/>
        <end position="839"/>
    </location>
</feature>
<feature type="compositionally biased region" description="Polar residues" evidence="1">
    <location>
        <begin position="573"/>
        <end position="583"/>
    </location>
</feature>
<evidence type="ECO:0000256" key="1">
    <source>
        <dbReference type="SAM" id="MobiDB-lite"/>
    </source>
</evidence>
<gene>
    <name evidence="2" type="ORF">JMJ35_000756</name>
</gene>
<dbReference type="AlphaFoldDB" id="A0AA39R7A3"/>
<feature type="region of interest" description="Disordered" evidence="1">
    <location>
        <begin position="1043"/>
        <end position="1063"/>
    </location>
</feature>
<feature type="compositionally biased region" description="Polar residues" evidence="1">
    <location>
        <begin position="881"/>
        <end position="900"/>
    </location>
</feature>
<evidence type="ECO:0000313" key="2">
    <source>
        <dbReference type="EMBL" id="KAK0516153.1"/>
    </source>
</evidence>
<evidence type="ECO:0008006" key="4">
    <source>
        <dbReference type="Google" id="ProtNLM"/>
    </source>
</evidence>
<dbReference type="Gene3D" id="2.130.10.10">
    <property type="entry name" value="YVTN repeat-like/Quinoprotein amine dehydrogenase"/>
    <property type="match status" value="2"/>
</dbReference>
<dbReference type="InterPro" id="IPR036322">
    <property type="entry name" value="WD40_repeat_dom_sf"/>
</dbReference>
<feature type="region of interest" description="Disordered" evidence="1">
    <location>
        <begin position="63"/>
        <end position="99"/>
    </location>
</feature>
<dbReference type="SUPFAM" id="SSF50978">
    <property type="entry name" value="WD40 repeat-like"/>
    <property type="match status" value="1"/>
</dbReference>
<feature type="compositionally biased region" description="Polar residues" evidence="1">
    <location>
        <begin position="766"/>
        <end position="783"/>
    </location>
</feature>
<feature type="region of interest" description="Disordered" evidence="1">
    <location>
        <begin position="482"/>
        <end position="980"/>
    </location>
</feature>
<feature type="compositionally biased region" description="Low complexity" evidence="1">
    <location>
        <begin position="946"/>
        <end position="960"/>
    </location>
</feature>
<feature type="compositionally biased region" description="Pro residues" evidence="1">
    <location>
        <begin position="635"/>
        <end position="646"/>
    </location>
</feature>
<dbReference type="Proteomes" id="UP001166286">
    <property type="component" value="Unassembled WGS sequence"/>
</dbReference>
<feature type="compositionally biased region" description="Low complexity" evidence="1">
    <location>
        <begin position="617"/>
        <end position="627"/>
    </location>
</feature>
<organism evidence="2 3">
    <name type="scientific">Cladonia borealis</name>
    <dbReference type="NCBI Taxonomy" id="184061"/>
    <lineage>
        <taxon>Eukaryota</taxon>
        <taxon>Fungi</taxon>
        <taxon>Dikarya</taxon>
        <taxon>Ascomycota</taxon>
        <taxon>Pezizomycotina</taxon>
        <taxon>Lecanoromycetes</taxon>
        <taxon>OSLEUM clade</taxon>
        <taxon>Lecanoromycetidae</taxon>
        <taxon>Lecanorales</taxon>
        <taxon>Lecanorineae</taxon>
        <taxon>Cladoniaceae</taxon>
        <taxon>Cladonia</taxon>
    </lineage>
</organism>
<proteinExistence type="predicted"/>
<reference evidence="2" key="1">
    <citation type="submission" date="2023-03" db="EMBL/GenBank/DDBJ databases">
        <title>Complete genome of Cladonia borealis.</title>
        <authorList>
            <person name="Park H."/>
        </authorList>
    </citation>
    <scope>NUCLEOTIDE SEQUENCE</scope>
    <source>
        <strain evidence="2">ANT050790</strain>
    </source>
</reference>
<evidence type="ECO:0000313" key="3">
    <source>
        <dbReference type="Proteomes" id="UP001166286"/>
    </source>
</evidence>
<name>A0AA39R7A3_9LECA</name>
<sequence length="1063" mass="115095">MTEKPWITDKNPQSTSHLCPATNYESIHRSCLLWQKCYLSTSREPHDELKRTSSYANATQADAAMTKHTQGAKSASGHRRRHDSSIDVEEPGPSEQGVFAFPPQHRLVITTTKGVYIWDVYGLTEIFRSGSKGIVAAQRVASGGEMLAVADSEVVILHEFNGGLQKSYRLKGSEGRVRLLKVDKESKRLFFTTNLQNSVQSYSLQNSKLLDPSHDHPSPPSVFAISCNSRFLLSTSQAPPTIYLTNLTLHTAPVLLRPYCSSSSVVSAAFHPENEDFFLLAFADGTAAVFDALHFFHAHGRSDRRRSNAVSGSGGEIAFIKGLHATGTSGGAPSGEDGTKFDGYDPGTGFVNVGSRATGITAVTFVPGRSATAVTVGADGKCCVVDFTQLDKDKAVLLKSWHVRRPATSLSIICYSKQPLGAQMDGTALEGSSRSRTESAGSYYIAIGRQDGRVLLFDLDGKPLGDRALDADGSRVLDVEWMPIDGGHDGAERPRRKARPSVPRLPVTITTDKSLGKPAISQARRQKDEARPAPSQTPEGTVDPLFDFSKPHKPPESGRSNGHRKEPPFGDTQKPNGVSSSVWKSEEPMKRSKTPPAPNHVSTKASHIPLHTRRVSESSANSASTASHDTSLERSPPPIPPRPSPKPGGRLSKRHAETARQTPTYLGVVSKARTMSPNPRVTGVVYGPRQAPSTKAERSEVKSPSSNTPASSTTPASSDLDVVWSDTAPEPPPHAASTSPKRKAPDTPQVAAALSPLSSDSRKSYHTASSYMTSEASDDTVVTWSAGLARRPIPTLQPTPQAHRSPKAPVKSEPKGHISLSVTSESRETNSTPSSASASDNHKSKPTAHSAAKPAKQQIPELHLIHPTGEWPQKKGHITVPKSNDTTETQTPISASSDDQIVQWPSLKKSPRIPELHKGVPDPSPDSSPETVKESVTGIVIKGYQRSPSPSKPPRIINPSHIPLPPSSTSASSETTAHHHHHHPCHCAAIVDTTVQNSIAVLRGEMMQQFEAQRVWFERVVREREERGWDLARVETRVLREELGRRGEGKVSVDEKGRRVREV</sequence>
<protein>
    <recommendedName>
        <fullName evidence="4">WD40 repeat-like protein</fullName>
    </recommendedName>
</protein>
<dbReference type="InterPro" id="IPR015943">
    <property type="entry name" value="WD40/YVTN_repeat-like_dom_sf"/>
</dbReference>
<comment type="caution">
    <text evidence="2">The sequence shown here is derived from an EMBL/GenBank/DDBJ whole genome shotgun (WGS) entry which is preliminary data.</text>
</comment>
<keyword evidence="3" id="KW-1185">Reference proteome</keyword>
<dbReference type="EMBL" id="JAFEKC020000002">
    <property type="protein sequence ID" value="KAK0516153.1"/>
    <property type="molecule type" value="Genomic_DNA"/>
</dbReference>
<feature type="compositionally biased region" description="Low complexity" evidence="1">
    <location>
        <begin position="703"/>
        <end position="718"/>
    </location>
</feature>
<accession>A0AA39R7A3</accession>